<evidence type="ECO:0000313" key="1">
    <source>
        <dbReference type="Proteomes" id="UP000694920"/>
    </source>
</evidence>
<proteinExistence type="predicted"/>
<evidence type="ECO:0000313" key="2">
    <source>
        <dbReference type="RefSeq" id="XP_024947521.1"/>
    </source>
</evidence>
<dbReference type="KEGG" id="ccin:112495380"/>
<accession>A0AAJ7RVT5</accession>
<reference evidence="2" key="1">
    <citation type="submission" date="2025-08" db="UniProtKB">
        <authorList>
            <consortium name="RefSeq"/>
        </authorList>
    </citation>
    <scope>IDENTIFICATION</scope>
</reference>
<name>A0AAJ7RVT5_CEPCN</name>
<dbReference type="GeneID" id="112495380"/>
<sequence>MLFWINRYQILDSLKKCICDSKQHPSDILKSLIVYQRLDVGPDALEKFSKVIDTSNRVAEQHGSLLVLWQSTQFTQDIIRQEVHWSRTIYLAESPWAGQVHRLSP</sequence>
<dbReference type="Proteomes" id="UP000694920">
    <property type="component" value="Unplaced"/>
</dbReference>
<organism evidence="1 2">
    <name type="scientific">Cephus cinctus</name>
    <name type="common">Wheat stem sawfly</name>
    <dbReference type="NCBI Taxonomy" id="211228"/>
    <lineage>
        <taxon>Eukaryota</taxon>
        <taxon>Metazoa</taxon>
        <taxon>Ecdysozoa</taxon>
        <taxon>Arthropoda</taxon>
        <taxon>Hexapoda</taxon>
        <taxon>Insecta</taxon>
        <taxon>Pterygota</taxon>
        <taxon>Neoptera</taxon>
        <taxon>Endopterygota</taxon>
        <taxon>Hymenoptera</taxon>
        <taxon>Cephoidea</taxon>
        <taxon>Cephidae</taxon>
        <taxon>Cephus</taxon>
    </lineage>
</organism>
<dbReference type="RefSeq" id="XP_024947521.1">
    <property type="nucleotide sequence ID" value="XM_025091753.1"/>
</dbReference>
<dbReference type="AlphaFoldDB" id="A0AAJ7RVT5"/>
<keyword evidence="1" id="KW-1185">Reference proteome</keyword>
<protein>
    <submittedName>
        <fullName evidence="2">Uncharacterized protein LOC112495380</fullName>
    </submittedName>
</protein>
<gene>
    <name evidence="2" type="primary">LOC112495380</name>
</gene>